<dbReference type="InterPro" id="IPR023346">
    <property type="entry name" value="Lysozyme-like_dom_sf"/>
</dbReference>
<name>A0A7S8E7G3_9CHLR</name>
<feature type="repeat" description="TPR" evidence="1">
    <location>
        <begin position="522"/>
        <end position="555"/>
    </location>
</feature>
<feature type="repeat" description="TPR" evidence="1">
    <location>
        <begin position="374"/>
        <end position="407"/>
    </location>
</feature>
<dbReference type="Gene3D" id="1.10.530.10">
    <property type="match status" value="1"/>
</dbReference>
<dbReference type="Gene3D" id="1.25.40.10">
    <property type="entry name" value="Tetratricopeptide repeat domain"/>
    <property type="match status" value="4"/>
</dbReference>
<evidence type="ECO:0000259" key="3">
    <source>
        <dbReference type="Pfam" id="PF01464"/>
    </source>
</evidence>
<dbReference type="PROSITE" id="PS50005">
    <property type="entry name" value="TPR"/>
    <property type="match status" value="3"/>
</dbReference>
<evidence type="ECO:0000313" key="4">
    <source>
        <dbReference type="EMBL" id="QPC81783.1"/>
    </source>
</evidence>
<dbReference type="SUPFAM" id="SSF48452">
    <property type="entry name" value="TPR-like"/>
    <property type="match status" value="3"/>
</dbReference>
<reference evidence="4 5" key="1">
    <citation type="submission" date="2020-02" db="EMBL/GenBank/DDBJ databases">
        <authorList>
            <person name="Zheng R.K."/>
            <person name="Sun C.M."/>
        </authorList>
    </citation>
    <scope>NUCLEOTIDE SEQUENCE [LARGE SCALE GENOMIC DNA]</scope>
    <source>
        <strain evidence="5">rifampicinis</strain>
    </source>
</reference>
<dbReference type="InterPro" id="IPR008258">
    <property type="entry name" value="Transglycosylase_SLT_dom_1"/>
</dbReference>
<dbReference type="EMBL" id="CP062983">
    <property type="protein sequence ID" value="QPC81783.1"/>
    <property type="molecule type" value="Genomic_DNA"/>
</dbReference>
<keyword evidence="5" id="KW-1185">Reference proteome</keyword>
<dbReference type="CDD" id="cd13401">
    <property type="entry name" value="Slt70-like"/>
    <property type="match status" value="1"/>
</dbReference>
<feature type="signal peptide" evidence="2">
    <location>
        <begin position="1"/>
        <end position="24"/>
    </location>
</feature>
<dbReference type="SMART" id="SM00028">
    <property type="entry name" value="TPR"/>
    <property type="match status" value="8"/>
</dbReference>
<accession>A0A7S8E7G3</accession>
<protein>
    <submittedName>
        <fullName evidence="4">Tetratricopeptide repeat protein</fullName>
    </submittedName>
</protein>
<organism evidence="4 5">
    <name type="scientific">Phototrophicus methaneseepsis</name>
    <dbReference type="NCBI Taxonomy" id="2710758"/>
    <lineage>
        <taxon>Bacteria</taxon>
        <taxon>Bacillati</taxon>
        <taxon>Chloroflexota</taxon>
        <taxon>Candidatus Thermofontia</taxon>
        <taxon>Phototrophicales</taxon>
        <taxon>Phototrophicaceae</taxon>
        <taxon>Phototrophicus</taxon>
    </lineage>
</organism>
<feature type="domain" description="Transglycosylase SLT" evidence="3">
    <location>
        <begin position="707"/>
        <end position="815"/>
    </location>
</feature>
<dbReference type="Pfam" id="PF13432">
    <property type="entry name" value="TPR_16"/>
    <property type="match status" value="4"/>
</dbReference>
<sequence>MHKQVIGGALLMLGLSACNLNSEALPTPNEENIIYVTATPALPTPDADGVIYVTTTPQGNTSDVAADNQAQTVNDVPTAILPSTEIVPTDPPATPTVSLADVQNQVAEAEQYLANGYFESSVQTFNAVVAQGDAVPDDVRAEAAFNMGRAALSEGLFQEAVDALTVLIEQLPDDGRVAQAHFLRGDAYSGLSLWQNAIADYQQYLALRPGMVDSYAHERIADAFLAEGQLEAAISSYDSAVNAGRLLVPTLILREKLAQIYLNNDRIEEAIAQYDAVLAVAQLPNYRAAIDFAAAQALMNAGDTTNAIIRARRIFENYPQTTQAYPAMQMLLDNGADIDGWQRGRVAYYYGDYSGAIEAFNDYSSSYQLDAIPAELYLMLGLSYREIGNSDAAVVAFQTLIEQYPDSDLFGEALLEQGRTRFLAGDIPAAIEAYMRIAQTYDYLEDTASEALWRVGYLYGTNGDPVNSREVFTRLATTYPDSEWAANGLTLAASAAVTAEQWDVAENLYGRIANIATGEDQAAAYLWVGRLAQQRGDNQGAEQAFNMAIQAAPDSYFAQRAQDIRNGQVPFTPPEQISFEMDEAAGQAEAEAWLREVFPIEGGGSLSRLSNALTNDPRVVRGQELTALSVFDEAEEEFTDLLDELRTSGNALGSYQMAIYLRDLGLYRLSIVAAADVITAANVATLDAPEYIARMRYPAYYSDLIVSEAAGEYDIDPLLMLSLIRQESLFDAHALSAANAYGLTQVIPSTGQYIAQNLGEEDWQVSDLLQPYVSIRFGSHYLAEQLRLFDGSPAPALAAYNGGPGNALDWNALAGGEVDLLLTTITFEETKNYVQRIYSHYNIYRALYGMS</sequence>
<dbReference type="InterPro" id="IPR011990">
    <property type="entry name" value="TPR-like_helical_dom_sf"/>
</dbReference>
<evidence type="ECO:0000256" key="2">
    <source>
        <dbReference type="SAM" id="SignalP"/>
    </source>
</evidence>
<feature type="repeat" description="TPR" evidence="1">
    <location>
        <begin position="141"/>
        <end position="174"/>
    </location>
</feature>
<dbReference type="PANTHER" id="PTHR37423:SF5">
    <property type="entry name" value="SOLUBLE LYTIC MUREIN TRANSGLYCOSYLASE"/>
    <property type="match status" value="1"/>
</dbReference>
<dbReference type="Pfam" id="PF13174">
    <property type="entry name" value="TPR_6"/>
    <property type="match status" value="2"/>
</dbReference>
<dbReference type="InterPro" id="IPR019734">
    <property type="entry name" value="TPR_rpt"/>
</dbReference>
<proteinExistence type="predicted"/>
<dbReference type="Proteomes" id="UP000594468">
    <property type="component" value="Chromosome"/>
</dbReference>
<dbReference type="Pfam" id="PF01464">
    <property type="entry name" value="SLT"/>
    <property type="match status" value="1"/>
</dbReference>
<gene>
    <name evidence="4" type="ORF">G4Y79_19130</name>
</gene>
<evidence type="ECO:0000256" key="1">
    <source>
        <dbReference type="PROSITE-ProRule" id="PRU00339"/>
    </source>
</evidence>
<keyword evidence="1" id="KW-0802">TPR repeat</keyword>
<dbReference type="RefSeq" id="WP_195169854.1">
    <property type="nucleotide sequence ID" value="NZ_CP062983.1"/>
</dbReference>
<evidence type="ECO:0000313" key="5">
    <source>
        <dbReference type="Proteomes" id="UP000594468"/>
    </source>
</evidence>
<dbReference type="AlphaFoldDB" id="A0A7S8E7G3"/>
<dbReference type="PROSITE" id="PS51257">
    <property type="entry name" value="PROKAR_LIPOPROTEIN"/>
    <property type="match status" value="1"/>
</dbReference>
<dbReference type="SUPFAM" id="SSF53955">
    <property type="entry name" value="Lysozyme-like"/>
    <property type="match status" value="1"/>
</dbReference>
<dbReference type="PANTHER" id="PTHR37423">
    <property type="entry name" value="SOLUBLE LYTIC MUREIN TRANSGLYCOSYLASE-RELATED"/>
    <property type="match status" value="1"/>
</dbReference>
<dbReference type="KEGG" id="pmet:G4Y79_19130"/>
<feature type="chain" id="PRO_5032513037" evidence="2">
    <location>
        <begin position="25"/>
        <end position="851"/>
    </location>
</feature>
<keyword evidence="2" id="KW-0732">Signal</keyword>